<dbReference type="AlphaFoldDB" id="A0A1M6W0Z1"/>
<keyword evidence="4" id="KW-1185">Reference proteome</keyword>
<accession>A0A1M6W0Z1</accession>
<protein>
    <submittedName>
        <fullName evidence="3">Acetyltransferase (GNAT) family protein</fullName>
    </submittedName>
</protein>
<dbReference type="RefSeq" id="WP_073384239.1">
    <property type="nucleotide sequence ID" value="NZ_FQZK01000039.1"/>
</dbReference>
<dbReference type="PROSITE" id="PS51186">
    <property type="entry name" value="GNAT"/>
    <property type="match status" value="1"/>
</dbReference>
<organism evidence="3 4">
    <name type="scientific">Nocardiopsis flavescens</name>
    <dbReference type="NCBI Taxonomy" id="758803"/>
    <lineage>
        <taxon>Bacteria</taxon>
        <taxon>Bacillati</taxon>
        <taxon>Actinomycetota</taxon>
        <taxon>Actinomycetes</taxon>
        <taxon>Streptosporangiales</taxon>
        <taxon>Nocardiopsidaceae</taxon>
        <taxon>Nocardiopsis</taxon>
    </lineage>
</organism>
<feature type="domain" description="N-acetyltransferase" evidence="2">
    <location>
        <begin position="37"/>
        <end position="192"/>
    </location>
</feature>
<dbReference type="Proteomes" id="UP000184452">
    <property type="component" value="Unassembled WGS sequence"/>
</dbReference>
<dbReference type="Pfam" id="PF00583">
    <property type="entry name" value="Acetyltransf_1"/>
    <property type="match status" value="1"/>
</dbReference>
<dbReference type="STRING" id="758803.SAMN05421803_1392"/>
<dbReference type="GO" id="GO:0016747">
    <property type="term" value="F:acyltransferase activity, transferring groups other than amino-acyl groups"/>
    <property type="evidence" value="ECO:0007669"/>
    <property type="project" value="InterPro"/>
</dbReference>
<dbReference type="InterPro" id="IPR016181">
    <property type="entry name" value="Acyl_CoA_acyltransferase"/>
</dbReference>
<dbReference type="EMBL" id="FQZK01000039">
    <property type="protein sequence ID" value="SHK87298.1"/>
    <property type="molecule type" value="Genomic_DNA"/>
</dbReference>
<feature type="region of interest" description="Disordered" evidence="1">
    <location>
        <begin position="181"/>
        <end position="210"/>
    </location>
</feature>
<dbReference type="OrthoDB" id="3425968at2"/>
<dbReference type="SUPFAM" id="SSF55729">
    <property type="entry name" value="Acyl-CoA N-acyltransferases (Nat)"/>
    <property type="match status" value="1"/>
</dbReference>
<evidence type="ECO:0000313" key="3">
    <source>
        <dbReference type="EMBL" id="SHK87298.1"/>
    </source>
</evidence>
<evidence type="ECO:0000313" key="4">
    <source>
        <dbReference type="Proteomes" id="UP000184452"/>
    </source>
</evidence>
<keyword evidence="3" id="KW-0808">Transferase</keyword>
<dbReference type="InterPro" id="IPR000182">
    <property type="entry name" value="GNAT_dom"/>
</dbReference>
<dbReference type="Gene3D" id="3.40.630.30">
    <property type="match status" value="1"/>
</dbReference>
<name>A0A1M6W0Z1_9ACTN</name>
<evidence type="ECO:0000259" key="2">
    <source>
        <dbReference type="PROSITE" id="PS51186"/>
    </source>
</evidence>
<evidence type="ECO:0000256" key="1">
    <source>
        <dbReference type="SAM" id="MobiDB-lite"/>
    </source>
</evidence>
<sequence>MGDAVEGAAGAVRLPAVVPRLVRLDRVGAEAGLLRAAVVRHRLAPGQSRFTALPVASLPAADADPARVPFAIVVGTAADAAQAREAAAGFGVLDHGSGLRDLVEDPQRAVLLRAYYVTPQWQGRGLGRASCAAPLLDRLIAEAVPHADRAVLCVNVANHAARRVYEAAGYTATGRVIHGDAGPQHVMSRPLATGAHPAPLPRPERTENTL</sequence>
<gene>
    <name evidence="3" type="ORF">SAMN05421803_1392</name>
</gene>
<reference evidence="3 4" key="1">
    <citation type="submission" date="2016-11" db="EMBL/GenBank/DDBJ databases">
        <authorList>
            <person name="Jaros S."/>
            <person name="Januszkiewicz K."/>
            <person name="Wedrychowicz H."/>
        </authorList>
    </citation>
    <scope>NUCLEOTIDE SEQUENCE [LARGE SCALE GENOMIC DNA]</scope>
    <source>
        <strain evidence="3 4">CGMCC 4.5723</strain>
    </source>
</reference>
<proteinExistence type="predicted"/>